<gene>
    <name evidence="1" type="ORF">JRQ81_018231</name>
</gene>
<organism evidence="1 2">
    <name type="scientific">Phrynocephalus forsythii</name>
    <dbReference type="NCBI Taxonomy" id="171643"/>
    <lineage>
        <taxon>Eukaryota</taxon>
        <taxon>Metazoa</taxon>
        <taxon>Chordata</taxon>
        <taxon>Craniata</taxon>
        <taxon>Vertebrata</taxon>
        <taxon>Euteleostomi</taxon>
        <taxon>Lepidosauria</taxon>
        <taxon>Squamata</taxon>
        <taxon>Bifurcata</taxon>
        <taxon>Unidentata</taxon>
        <taxon>Episquamata</taxon>
        <taxon>Toxicofera</taxon>
        <taxon>Iguania</taxon>
        <taxon>Acrodonta</taxon>
        <taxon>Agamidae</taxon>
        <taxon>Agaminae</taxon>
        <taxon>Phrynocephalus</taxon>
    </lineage>
</organism>
<dbReference type="AlphaFoldDB" id="A0A9Q1B0X6"/>
<reference evidence="1" key="1">
    <citation type="journal article" date="2023" name="DNA Res.">
        <title>Chromosome-level genome assembly of Phrynocephalus forsythii using third-generation DNA sequencing and Hi-C analysis.</title>
        <authorList>
            <person name="Qi Y."/>
            <person name="Zhao W."/>
            <person name="Zhao Y."/>
            <person name="Niu C."/>
            <person name="Cao S."/>
            <person name="Zhang Y."/>
        </authorList>
    </citation>
    <scope>NUCLEOTIDE SEQUENCE</scope>
    <source>
        <tissue evidence="1">Muscle</tissue>
    </source>
</reference>
<evidence type="ECO:0000313" key="1">
    <source>
        <dbReference type="EMBL" id="KAJ7325211.1"/>
    </source>
</evidence>
<evidence type="ECO:0000313" key="2">
    <source>
        <dbReference type="Proteomes" id="UP001142489"/>
    </source>
</evidence>
<comment type="caution">
    <text evidence="1">The sequence shown here is derived from an EMBL/GenBank/DDBJ whole genome shotgun (WGS) entry which is preliminary data.</text>
</comment>
<accession>A0A9Q1B0X6</accession>
<dbReference type="EMBL" id="JAPFRF010000008">
    <property type="protein sequence ID" value="KAJ7325211.1"/>
    <property type="molecule type" value="Genomic_DNA"/>
</dbReference>
<protein>
    <submittedName>
        <fullName evidence="1">Uncharacterized protein</fullName>
    </submittedName>
</protein>
<dbReference type="OrthoDB" id="9295290at2759"/>
<sequence>MTPSAVEVEAEDSRSKKVQVKYKSDLNWIRGIGWTPPGSYKVEMARRAAELAYAREELPPGTWDEYALDTEQAAGERSQQGSINADAAEILQVKRRKMKLMKK</sequence>
<keyword evidence="2" id="KW-1185">Reference proteome</keyword>
<dbReference type="Proteomes" id="UP001142489">
    <property type="component" value="Unassembled WGS sequence"/>
</dbReference>
<proteinExistence type="predicted"/>
<name>A0A9Q1B0X6_9SAUR</name>